<evidence type="ECO:0000313" key="7">
    <source>
        <dbReference type="EMBL" id="MBN2910400.1"/>
    </source>
</evidence>
<evidence type="ECO:0000313" key="8">
    <source>
        <dbReference type="Proteomes" id="UP001177120"/>
    </source>
</evidence>
<feature type="signal peptide" evidence="6">
    <location>
        <begin position="1"/>
        <end position="19"/>
    </location>
</feature>
<keyword evidence="1" id="KW-1003">Cell membrane</keyword>
<proteinExistence type="predicted"/>
<gene>
    <name evidence="7" type="ORF">JQC72_12915</name>
</gene>
<evidence type="ECO:0000256" key="4">
    <source>
        <dbReference type="ARBA" id="ARBA00023139"/>
    </source>
</evidence>
<keyword evidence="2 6" id="KW-0732">Signal</keyword>
<dbReference type="InterPro" id="IPR050490">
    <property type="entry name" value="Bact_solute-bd_prot1"/>
</dbReference>
<organism evidence="7 8">
    <name type="scientific">Polycladomyces zharkentensis</name>
    <dbReference type="NCBI Taxonomy" id="2807616"/>
    <lineage>
        <taxon>Bacteria</taxon>
        <taxon>Bacillati</taxon>
        <taxon>Bacillota</taxon>
        <taxon>Bacilli</taxon>
        <taxon>Bacillales</taxon>
        <taxon>Thermoactinomycetaceae</taxon>
        <taxon>Polycladomyces</taxon>
    </lineage>
</organism>
<keyword evidence="4" id="KW-0564">Palmitate</keyword>
<dbReference type="PANTHER" id="PTHR43649:SF33">
    <property type="entry name" value="POLYGALACTURONAN_RHAMNOGALACTURONAN-BINDING PROTEIN YTCQ"/>
    <property type="match status" value="1"/>
</dbReference>
<accession>A0ABS2WLK7</accession>
<keyword evidence="3" id="KW-0472">Membrane</keyword>
<dbReference type="SUPFAM" id="SSF53850">
    <property type="entry name" value="Periplasmic binding protein-like II"/>
    <property type="match status" value="1"/>
</dbReference>
<reference evidence="7" key="1">
    <citation type="journal article" date="2024" name="Int. J. Syst. Evol. Microbiol.">
        <title>Polycladomyces zharkentensis sp. nov., a novel thermophilic cellulose- and starch-degrading member of the Bacillota from a geothermal aquifer in Kazakhstan.</title>
        <authorList>
            <person name="Mashzhan A."/>
            <person name="Kistaubayeva A."/>
            <person name="Javier-Lopez R."/>
            <person name="Bissenova U."/>
            <person name="Bissenbay A."/>
            <person name="Birkeland N.K."/>
        </authorList>
    </citation>
    <scope>NUCLEOTIDE SEQUENCE</scope>
    <source>
        <strain evidence="7">ZKZ2T</strain>
    </source>
</reference>
<evidence type="ECO:0000256" key="6">
    <source>
        <dbReference type="SAM" id="SignalP"/>
    </source>
</evidence>
<dbReference type="PROSITE" id="PS51257">
    <property type="entry name" value="PROKAR_LIPOPROTEIN"/>
    <property type="match status" value="1"/>
</dbReference>
<dbReference type="Proteomes" id="UP001177120">
    <property type="component" value="Unassembled WGS sequence"/>
</dbReference>
<dbReference type="Gene3D" id="3.40.190.10">
    <property type="entry name" value="Periplasmic binding protein-like II"/>
    <property type="match status" value="2"/>
</dbReference>
<keyword evidence="8" id="KW-1185">Reference proteome</keyword>
<sequence length="419" mass="47311">MKKFLSVALMLLMMTGLTAGCVGGSDADDSGEKKITVYMTVGEEPLKQQLREIGKEFEKKYHTKVEFQFPGNDYENILKVKMAANDLPDVFDTHGWAKIRYGKYLADLRGEPWASKMTDTIRPVLTDEKGKVYALPLNEAKDGIAYNADVLKQYGIAPPQTFDQLMAAADQIKKKSKGQVTPFFFYGAESSSLAQFFDQFATPLLISPKKNEAQALLNNKFDWNKWTYLPQKFLEMHKKGYINKDVLTARSTDLPQLFAQGKVAFAVGGPSFLEQAKQINPKLNAGYMPVPAIVPGDQPSFSGGERYTLGAWKDSKHLKEAKQFIAFVAQPENLKKIAETSKLPPGIKGIEADLGDLTPYYKKYENTRVFPYFDRVYLPNGMWDVMGTLSQELLAGSITPQQYSQRMKEEYHRLRNQLR</sequence>
<dbReference type="PANTHER" id="PTHR43649">
    <property type="entry name" value="ARABINOSE-BINDING PROTEIN-RELATED"/>
    <property type="match status" value="1"/>
</dbReference>
<protein>
    <submittedName>
        <fullName evidence="7">Extracellular solute-binding protein</fullName>
    </submittedName>
</protein>
<evidence type="ECO:0000256" key="1">
    <source>
        <dbReference type="ARBA" id="ARBA00022475"/>
    </source>
</evidence>
<evidence type="ECO:0000256" key="2">
    <source>
        <dbReference type="ARBA" id="ARBA00022729"/>
    </source>
</evidence>
<dbReference type="InterPro" id="IPR006059">
    <property type="entry name" value="SBP"/>
</dbReference>
<dbReference type="RefSeq" id="WP_205496326.1">
    <property type="nucleotide sequence ID" value="NZ_JAFHAP010000011.1"/>
</dbReference>
<feature type="chain" id="PRO_5047447260" evidence="6">
    <location>
        <begin position="20"/>
        <end position="419"/>
    </location>
</feature>
<evidence type="ECO:0000256" key="5">
    <source>
        <dbReference type="ARBA" id="ARBA00023288"/>
    </source>
</evidence>
<dbReference type="EMBL" id="JAFHAP010000011">
    <property type="protein sequence ID" value="MBN2910400.1"/>
    <property type="molecule type" value="Genomic_DNA"/>
</dbReference>
<name>A0ABS2WLK7_9BACL</name>
<comment type="caution">
    <text evidence="7">The sequence shown here is derived from an EMBL/GenBank/DDBJ whole genome shotgun (WGS) entry which is preliminary data.</text>
</comment>
<evidence type="ECO:0000256" key="3">
    <source>
        <dbReference type="ARBA" id="ARBA00023136"/>
    </source>
</evidence>
<dbReference type="Pfam" id="PF01547">
    <property type="entry name" value="SBP_bac_1"/>
    <property type="match status" value="1"/>
</dbReference>
<keyword evidence="5" id="KW-0449">Lipoprotein</keyword>